<protein>
    <submittedName>
        <fullName evidence="1">Uncharacterized protein</fullName>
    </submittedName>
</protein>
<comment type="caution">
    <text evidence="1">The sequence shown here is derived from an EMBL/GenBank/DDBJ whole genome shotgun (WGS) entry which is preliminary data.</text>
</comment>
<dbReference type="Proteomes" id="UP000298327">
    <property type="component" value="Unassembled WGS sequence"/>
</dbReference>
<dbReference type="AlphaFoldDB" id="A0A4Y9Y7P3"/>
<evidence type="ECO:0000313" key="2">
    <source>
        <dbReference type="Proteomes" id="UP000298327"/>
    </source>
</evidence>
<evidence type="ECO:0000313" key="1">
    <source>
        <dbReference type="EMBL" id="TFY57577.1"/>
    </source>
</evidence>
<dbReference type="EMBL" id="SEOQ01000740">
    <property type="protein sequence ID" value="TFY57577.1"/>
    <property type="molecule type" value="Genomic_DNA"/>
</dbReference>
<sequence>MEWNNGYVAPVLIFSSQPPNLARARRLLRTHAHHQRAIQFRPSNGVKRVHPFIPKRTFSCPDFLSLVPLAPHLPPLPFASRPVLSPHPRALRPHAAFGPCCLVPPPRSAISTHPIACCPHAPYHLAAP</sequence>
<accession>A0A4Y9Y7P3</accession>
<organism evidence="1 2">
    <name type="scientific">Dentipellis fragilis</name>
    <dbReference type="NCBI Taxonomy" id="205917"/>
    <lineage>
        <taxon>Eukaryota</taxon>
        <taxon>Fungi</taxon>
        <taxon>Dikarya</taxon>
        <taxon>Basidiomycota</taxon>
        <taxon>Agaricomycotina</taxon>
        <taxon>Agaricomycetes</taxon>
        <taxon>Russulales</taxon>
        <taxon>Hericiaceae</taxon>
        <taxon>Dentipellis</taxon>
    </lineage>
</organism>
<proteinExistence type="predicted"/>
<gene>
    <name evidence="1" type="ORF">EVG20_g8491</name>
</gene>
<name>A0A4Y9Y7P3_9AGAM</name>
<keyword evidence="2" id="KW-1185">Reference proteome</keyword>
<reference evidence="1 2" key="1">
    <citation type="submission" date="2019-02" db="EMBL/GenBank/DDBJ databases">
        <title>Genome sequencing of the rare red list fungi Dentipellis fragilis.</title>
        <authorList>
            <person name="Buettner E."/>
            <person name="Kellner H."/>
        </authorList>
    </citation>
    <scope>NUCLEOTIDE SEQUENCE [LARGE SCALE GENOMIC DNA]</scope>
    <source>
        <strain evidence="1 2">DSM 105465</strain>
    </source>
</reference>